<gene>
    <name evidence="5" type="ORF">BWQ96_03563</name>
</gene>
<dbReference type="Gene3D" id="1.10.10.10">
    <property type="entry name" value="Winged helix-like DNA-binding domain superfamily/Winged helix DNA-binding domain"/>
    <property type="match status" value="1"/>
</dbReference>
<feature type="compositionally biased region" description="Polar residues" evidence="2">
    <location>
        <begin position="213"/>
        <end position="236"/>
    </location>
</feature>
<dbReference type="InterPro" id="IPR007526">
    <property type="entry name" value="SWIRM"/>
</dbReference>
<dbReference type="InterPro" id="IPR017884">
    <property type="entry name" value="SANT_dom"/>
</dbReference>
<feature type="compositionally biased region" description="Polar residues" evidence="2">
    <location>
        <begin position="247"/>
        <end position="269"/>
    </location>
</feature>
<reference evidence="5 6" key="1">
    <citation type="journal article" date="2018" name="Mol. Biol. Evol.">
        <title>Analysis of the draft genome of the red seaweed Gracilariopsis chorda provides insights into genome size evolution in Rhodophyta.</title>
        <authorList>
            <person name="Lee J."/>
            <person name="Yang E.C."/>
            <person name="Graf L."/>
            <person name="Yang J.H."/>
            <person name="Qiu H."/>
            <person name="Zel Zion U."/>
            <person name="Chan C.X."/>
            <person name="Stephens T.G."/>
            <person name="Weber A.P.M."/>
            <person name="Boo G.H."/>
            <person name="Boo S.M."/>
            <person name="Kim K.M."/>
            <person name="Shin Y."/>
            <person name="Jung M."/>
            <person name="Lee S.J."/>
            <person name="Yim H.S."/>
            <person name="Lee J.H."/>
            <person name="Bhattacharya D."/>
            <person name="Yoon H.S."/>
        </authorList>
    </citation>
    <scope>NUCLEOTIDE SEQUENCE [LARGE SCALE GENOMIC DNA]</scope>
    <source>
        <strain evidence="5 6">SKKU-2015</strain>
        <tissue evidence="5">Whole body</tissue>
    </source>
</reference>
<dbReference type="InterPro" id="IPR009057">
    <property type="entry name" value="Homeodomain-like_sf"/>
</dbReference>
<evidence type="ECO:0000256" key="2">
    <source>
        <dbReference type="SAM" id="MobiDB-lite"/>
    </source>
</evidence>
<dbReference type="PROSITE" id="PS51293">
    <property type="entry name" value="SANT"/>
    <property type="match status" value="1"/>
</dbReference>
<dbReference type="PANTHER" id="PTHR12374">
    <property type="entry name" value="TRANSCRIPTIONAL ADAPTOR 2 ADA2 -RELATED"/>
    <property type="match status" value="1"/>
</dbReference>
<evidence type="ECO:0000313" key="6">
    <source>
        <dbReference type="Proteomes" id="UP000247409"/>
    </source>
</evidence>
<dbReference type="OrthoDB" id="270417at2759"/>
<dbReference type="InterPro" id="IPR036388">
    <property type="entry name" value="WH-like_DNA-bd_sf"/>
</dbReference>
<feature type="domain" description="SWIRM" evidence="3">
    <location>
        <begin position="273"/>
        <end position="368"/>
    </location>
</feature>
<dbReference type="STRING" id="448386.A0A2V3IYH8"/>
<dbReference type="PANTHER" id="PTHR12374:SF20">
    <property type="entry name" value="TRANSCRIPTIONAL ADAPTER 2-ALPHA"/>
    <property type="match status" value="1"/>
</dbReference>
<dbReference type="SUPFAM" id="SSF46689">
    <property type="entry name" value="Homeodomain-like"/>
    <property type="match status" value="1"/>
</dbReference>
<dbReference type="GO" id="GO:0006357">
    <property type="term" value="P:regulation of transcription by RNA polymerase II"/>
    <property type="evidence" value="ECO:0007669"/>
    <property type="project" value="TreeGrafter"/>
</dbReference>
<evidence type="ECO:0000259" key="3">
    <source>
        <dbReference type="PROSITE" id="PS50934"/>
    </source>
</evidence>
<evidence type="ECO:0000313" key="5">
    <source>
        <dbReference type="EMBL" id="PXF46737.1"/>
    </source>
</evidence>
<dbReference type="InterPro" id="IPR055141">
    <property type="entry name" value="TADA2A_B-like_dom"/>
</dbReference>
<accession>A0A2V3IYH8</accession>
<dbReference type="Pfam" id="PF04433">
    <property type="entry name" value="SWIRM"/>
    <property type="match status" value="1"/>
</dbReference>
<dbReference type="GO" id="GO:0003713">
    <property type="term" value="F:transcription coactivator activity"/>
    <property type="evidence" value="ECO:0007669"/>
    <property type="project" value="TreeGrafter"/>
</dbReference>
<evidence type="ECO:0000256" key="1">
    <source>
        <dbReference type="ARBA" id="ARBA00023242"/>
    </source>
</evidence>
<dbReference type="GO" id="GO:0006338">
    <property type="term" value="P:chromatin remodeling"/>
    <property type="evidence" value="ECO:0007669"/>
    <property type="project" value="TreeGrafter"/>
</dbReference>
<feature type="domain" description="SANT" evidence="4">
    <location>
        <begin position="1"/>
        <end position="34"/>
    </location>
</feature>
<name>A0A2V3IYH8_9FLOR</name>
<keyword evidence="6" id="KW-1185">Reference proteome</keyword>
<dbReference type="EMBL" id="NBIV01000034">
    <property type="protein sequence ID" value="PXF46737.1"/>
    <property type="molecule type" value="Genomic_DNA"/>
</dbReference>
<dbReference type="GO" id="GO:0003682">
    <property type="term" value="F:chromatin binding"/>
    <property type="evidence" value="ECO:0007669"/>
    <property type="project" value="TreeGrafter"/>
</dbReference>
<dbReference type="PROSITE" id="PS50934">
    <property type="entry name" value="SWIRM"/>
    <property type="match status" value="1"/>
</dbReference>
<organism evidence="5 6">
    <name type="scientific">Gracilariopsis chorda</name>
    <dbReference type="NCBI Taxonomy" id="448386"/>
    <lineage>
        <taxon>Eukaryota</taxon>
        <taxon>Rhodophyta</taxon>
        <taxon>Florideophyceae</taxon>
        <taxon>Rhodymeniophycidae</taxon>
        <taxon>Gracilariales</taxon>
        <taxon>Gracilariaceae</taxon>
        <taxon>Gracilariopsis</taxon>
    </lineage>
</organism>
<keyword evidence="1" id="KW-0539">Nucleus</keyword>
<proteinExistence type="predicted"/>
<sequence length="383" mass="43462">MYGVGNWEQVANQIGSKSAAETEMHFTKVFLHPTSAPLPDPLILVPETKPAEENSEDVDPKSLRVMHKHQQEDAAGWMPKRQDFLYEWDNEAEEIIGDMELVDDDSKNERDIKAQVLEIYSKKLDEREKRKEFVLERGMTNFKEFTSLEKKRSKDERELRDKLRVFMRFMPQDDVDKLVDGILEERKLRTRIEMMIEGLALGATTVEEAQRMTQNLSKSKNRNMSQTEPSSLSDHTTNQRRQRRANGETSTSETTSVLNGQPTTPSSASDSRERRNSILGEMDLEKMAGAELLSRTELSLCGALKITPHQYLIIKDIMIRENARAGSLRKKDAKAIVKLDATKVYKIYDYFVACGWIRSGASASSIVARSTSALNPTPNGSKA</sequence>
<protein>
    <submittedName>
        <fullName evidence="5">Transcriptional adapter 2</fullName>
    </submittedName>
</protein>
<dbReference type="Pfam" id="PF22941">
    <property type="entry name" value="TADA2A-like_3rd"/>
    <property type="match status" value="1"/>
</dbReference>
<comment type="caution">
    <text evidence="5">The sequence shown here is derived from an EMBL/GenBank/DDBJ whole genome shotgun (WGS) entry which is preliminary data.</text>
</comment>
<dbReference type="GO" id="GO:0005634">
    <property type="term" value="C:nucleus"/>
    <property type="evidence" value="ECO:0007669"/>
    <property type="project" value="TreeGrafter"/>
</dbReference>
<dbReference type="FunFam" id="1.10.10.10:FF:000087">
    <property type="entry name" value="Transcriptional adapter 2"/>
    <property type="match status" value="1"/>
</dbReference>
<dbReference type="Proteomes" id="UP000247409">
    <property type="component" value="Unassembled WGS sequence"/>
</dbReference>
<evidence type="ECO:0000259" key="4">
    <source>
        <dbReference type="PROSITE" id="PS51293"/>
    </source>
</evidence>
<dbReference type="AlphaFoldDB" id="A0A2V3IYH8"/>
<feature type="region of interest" description="Disordered" evidence="2">
    <location>
        <begin position="213"/>
        <end position="274"/>
    </location>
</feature>